<dbReference type="Gene3D" id="2.60.120.620">
    <property type="entry name" value="q2cbj1_9rhob like domain"/>
    <property type="match status" value="1"/>
</dbReference>
<gene>
    <name evidence="2" type="ORF">BSAL_49540</name>
</gene>
<dbReference type="PANTHER" id="PTHR33099">
    <property type="entry name" value="FE2OG DIOXYGENASE DOMAIN-CONTAINING PROTEIN"/>
    <property type="match status" value="1"/>
</dbReference>
<organism evidence="2 3">
    <name type="scientific">Bodo saltans</name>
    <name type="common">Flagellated protozoan</name>
    <dbReference type="NCBI Taxonomy" id="75058"/>
    <lineage>
        <taxon>Eukaryota</taxon>
        <taxon>Discoba</taxon>
        <taxon>Euglenozoa</taxon>
        <taxon>Kinetoplastea</taxon>
        <taxon>Metakinetoplastina</taxon>
        <taxon>Eubodonida</taxon>
        <taxon>Bodonidae</taxon>
        <taxon>Bodo</taxon>
    </lineage>
</organism>
<proteinExistence type="predicted"/>
<dbReference type="EMBL" id="CYKH01000020">
    <property type="protein sequence ID" value="CUE60509.1"/>
    <property type="molecule type" value="Genomic_DNA"/>
</dbReference>
<evidence type="ECO:0000256" key="1">
    <source>
        <dbReference type="SAM" id="MobiDB-lite"/>
    </source>
</evidence>
<feature type="compositionally biased region" description="Basic and acidic residues" evidence="1">
    <location>
        <begin position="478"/>
        <end position="501"/>
    </location>
</feature>
<protein>
    <submittedName>
        <fullName evidence="2">Uncharacterized protein</fullName>
    </submittedName>
</protein>
<dbReference type="AlphaFoldDB" id="A0A0S4IJT9"/>
<evidence type="ECO:0000313" key="2">
    <source>
        <dbReference type="EMBL" id="CUE60509.1"/>
    </source>
</evidence>
<feature type="region of interest" description="Disordered" evidence="1">
    <location>
        <begin position="469"/>
        <end position="522"/>
    </location>
</feature>
<evidence type="ECO:0000313" key="3">
    <source>
        <dbReference type="Proteomes" id="UP000051952"/>
    </source>
</evidence>
<reference evidence="3" key="1">
    <citation type="submission" date="2015-09" db="EMBL/GenBank/DDBJ databases">
        <authorList>
            <consortium name="Pathogen Informatics"/>
        </authorList>
    </citation>
    <scope>NUCLEOTIDE SEQUENCE [LARGE SCALE GENOMIC DNA]</scope>
    <source>
        <strain evidence="3">Lake Konstanz</strain>
    </source>
</reference>
<dbReference type="PANTHER" id="PTHR33099:SF7">
    <property type="entry name" value="MYND-TYPE DOMAIN-CONTAINING PROTEIN"/>
    <property type="match status" value="1"/>
</dbReference>
<sequence>MKARGQLVAKRQEHVRGESCDAPVVNKGDGRKESNTSSMVSCFCLNCCCCFHLSIVTLGKVVHHVSKRDNMFRRCNMARCLHKAMVGIDQKMWSSAPRPTIALRTVGATSAVINDVGELIALCEQARGGVNGKTVMDRSACKTLRVAADRVSVVWPAMSHAVTDCAAHLGLGAGVTAQLHDVLVYQPGDFFKRHVDSIKHPRHCATMVVDTGLAVGRCVGGVLHVGDKPWVSCGSGSYAAWHTNAEHHVTELEAGHRVVAMYNLLRSELVVLPKVVQVEPALSGATQAAPEVPVVPAELTLHRANKNEVAALMKHLEDNAAAYASKFTEADLSKADDLFVKYAKRRGQGPTYIKLSNAPVKPSSERWRRSNLRKDGPSRKEPMDAIKDPAQEFVGFWLMRQYPSREGIVRRAKLSGSDADLVEAVSREFGVPLAHIQCRVVYNYDGGSYPRNSSERRWTASWGISADRVEGLDDDPRDEYRLVAPREKDEEGGQEGEREVNQEAGSSPIREGEVKQRERGKRMSIRGLRSGDGYRDNSTYDILYGQECCRVAIVGGLRQRDKEFVGESTHHTTYNGDVIVPNYRYQDTYLYFHV</sequence>
<feature type="region of interest" description="Disordered" evidence="1">
    <location>
        <begin position="362"/>
        <end position="384"/>
    </location>
</feature>
<accession>A0A0S4IJT9</accession>
<dbReference type="Proteomes" id="UP000051952">
    <property type="component" value="Unassembled WGS sequence"/>
</dbReference>
<dbReference type="VEuPathDB" id="TriTrypDB:BSAL_49540"/>
<feature type="compositionally biased region" description="Basic and acidic residues" evidence="1">
    <location>
        <begin position="363"/>
        <end position="384"/>
    </location>
</feature>
<name>A0A0S4IJT9_BODSA</name>
<dbReference type="OrthoDB" id="27483at2759"/>
<feature type="non-terminal residue" evidence="2">
    <location>
        <position position="594"/>
    </location>
</feature>
<keyword evidence="3" id="KW-1185">Reference proteome</keyword>